<dbReference type="InterPro" id="IPR050103">
    <property type="entry name" value="Class-III_PLP-dep_AT"/>
</dbReference>
<dbReference type="InterPro" id="IPR015422">
    <property type="entry name" value="PyrdxlP-dep_Trfase_small"/>
</dbReference>
<comment type="cofactor">
    <cofactor evidence="1">
        <name>pyridoxal 5'-phosphate</name>
        <dbReference type="ChEBI" id="CHEBI:597326"/>
    </cofactor>
</comment>
<sequence length="861" mass="93364">MNLQPYRQSILKKFKLDLDIVRSQGSYHYDAHGKKILDGVAQYGALPFGHNPSELNDVAIEYLRSGRPNFIQPFVAASTQKLADRLIQIAGPKYEHVVFTNTGTETVEAALKLGRLRTGRRAVLSANNSFHGKTYAALSATGSQRYSNPNIVDGENFSKVAYNDLAALKAALETRKFSAFIVEPIQGEGGMTPADGKYLEEAERLCRAYGTLLVLDEIQTGLGRSGAILAAHRYGVEPDVILLSKALGGGIIPIGAMIIKRGVYSAEFDSKHSSTFANGGLACAVGLAVIDSLIDEQSAQLEHVRACETIIGERLTLLAGKYSNFTYSGLGLMYALHFSDPTTQGNYIVSYAQKSDLMSLLICGYLVHVKSIFCMPLLNDAELGSIRFQPALNISKSELNRFLGAFEEVCEILQEKRYDKLMGYLVGYEPAISDASVKGNTKKKPQRRALSPQPVAGDHVQFAFLLHSTSAEDICRGLPEAVIEYFSDAQKLALAHWFFSFGQIENSPEVVFEFSMASPHGRVVNGAMIYSPISPQAMLKLSRADKADLLKKYLQKAQEVGAVVVGLGAYTSVISKGGLDIADAPFRLTTGNSLTAISSCNLIREVFGRSAGQKRLMIFGARGSVGRIALMDLCQYFGKIDVVGSTSSTVAEQYINLRSALIEVLQQDESPSDDSAAGKFWSVCRNLNLEQVLLDSPIEQVPTLMQSIVEAGAASGVQSFEIHIGLEQTVIAQDIDCVYSATSEGKPFIAADIFPKACKIFDVARPFDVLREEGVREVYEGGLVTLPDTQAMLSDCNIIGCEPGVSLACLSETILLSMENVSSSYSIGKEIAYGEAKAVGELAAHHGFSHYIDRKKDSLPA</sequence>
<dbReference type="FunFam" id="3.40.640.10:FF:000004">
    <property type="entry name" value="Acetylornithine aminotransferase"/>
    <property type="match status" value="1"/>
</dbReference>
<dbReference type="PANTHER" id="PTHR11986">
    <property type="entry name" value="AMINOTRANSFERASE CLASS III"/>
    <property type="match status" value="1"/>
</dbReference>
<dbReference type="AlphaFoldDB" id="A0A7Y8C5Q5"/>
<dbReference type="GO" id="GO:0042802">
    <property type="term" value="F:identical protein binding"/>
    <property type="evidence" value="ECO:0007669"/>
    <property type="project" value="TreeGrafter"/>
</dbReference>
<dbReference type="InterPro" id="IPR015421">
    <property type="entry name" value="PyrdxlP-dep_Trfase_major"/>
</dbReference>
<dbReference type="PANTHER" id="PTHR11986:SF121">
    <property type="entry name" value="BLR3010 PROTEIN"/>
    <property type="match status" value="1"/>
</dbReference>
<proteinExistence type="predicted"/>
<dbReference type="Pfam" id="PF00202">
    <property type="entry name" value="Aminotran_3"/>
    <property type="match status" value="1"/>
</dbReference>
<evidence type="ECO:0000256" key="2">
    <source>
        <dbReference type="ARBA" id="ARBA00022576"/>
    </source>
</evidence>
<keyword evidence="3" id="KW-0663">Pyridoxal phosphate</keyword>
<dbReference type="GO" id="GO:0008483">
    <property type="term" value="F:transaminase activity"/>
    <property type="evidence" value="ECO:0007669"/>
    <property type="project" value="UniProtKB-KW"/>
</dbReference>
<dbReference type="Gene3D" id="3.40.640.10">
    <property type="entry name" value="Type I PLP-dependent aspartate aminotransferase-like (Major domain)"/>
    <property type="match status" value="1"/>
</dbReference>
<dbReference type="RefSeq" id="WP_177105121.1">
    <property type="nucleotide sequence ID" value="NZ_JACAQB010000024.1"/>
</dbReference>
<keyword evidence="4" id="KW-0808">Transferase</keyword>
<dbReference type="InterPro" id="IPR015424">
    <property type="entry name" value="PyrdxlP-dep_Trfase"/>
</dbReference>
<reference evidence="4 5" key="1">
    <citation type="submission" date="2020-04" db="EMBL/GenBank/DDBJ databases">
        <title>Molecular characterization of pseudomonads from Agaricus bisporus reveal novel blotch 2 pathogens in Western Europe.</title>
        <authorList>
            <person name="Taparia T."/>
            <person name="Krijger M."/>
            <person name="Haynes E."/>
            <person name="Elpinstone J.G."/>
            <person name="Noble R."/>
            <person name="Van Der Wolf J."/>
        </authorList>
    </citation>
    <scope>NUCLEOTIDE SEQUENCE [LARGE SCALE GENOMIC DNA]</scope>
    <source>
        <strain evidence="4 5">H7001</strain>
    </source>
</reference>
<evidence type="ECO:0000256" key="1">
    <source>
        <dbReference type="ARBA" id="ARBA00001933"/>
    </source>
</evidence>
<dbReference type="CDD" id="cd00610">
    <property type="entry name" value="OAT_like"/>
    <property type="match status" value="1"/>
</dbReference>
<name>A0A7Y8C5Q5_9PSED</name>
<dbReference type="EMBL" id="JACAQB010000024">
    <property type="protein sequence ID" value="NWB99527.1"/>
    <property type="molecule type" value="Genomic_DNA"/>
</dbReference>
<evidence type="ECO:0000256" key="3">
    <source>
        <dbReference type="ARBA" id="ARBA00022898"/>
    </source>
</evidence>
<dbReference type="GO" id="GO:0030170">
    <property type="term" value="F:pyridoxal phosphate binding"/>
    <property type="evidence" value="ECO:0007669"/>
    <property type="project" value="InterPro"/>
</dbReference>
<dbReference type="PROSITE" id="PS00600">
    <property type="entry name" value="AA_TRANSFER_CLASS_3"/>
    <property type="match status" value="1"/>
</dbReference>
<dbReference type="InterPro" id="IPR005814">
    <property type="entry name" value="Aminotrans_3"/>
</dbReference>
<keyword evidence="2 4" id="KW-0032">Aminotransferase</keyword>
<protein>
    <submittedName>
        <fullName evidence="4">Aminotransferase class III-fold pyridoxal phosphate-dependent enzyme</fullName>
    </submittedName>
</protein>
<organism evidence="4 5">
    <name type="scientific">Pseudomonas gingeri</name>
    <dbReference type="NCBI Taxonomy" id="117681"/>
    <lineage>
        <taxon>Bacteria</taxon>
        <taxon>Pseudomonadati</taxon>
        <taxon>Pseudomonadota</taxon>
        <taxon>Gammaproteobacteria</taxon>
        <taxon>Pseudomonadales</taxon>
        <taxon>Pseudomonadaceae</taxon>
        <taxon>Pseudomonas</taxon>
    </lineage>
</organism>
<dbReference type="Gene3D" id="3.90.1150.10">
    <property type="entry name" value="Aspartate Aminotransferase, domain 1"/>
    <property type="match status" value="1"/>
</dbReference>
<dbReference type="Proteomes" id="UP000539985">
    <property type="component" value="Unassembled WGS sequence"/>
</dbReference>
<evidence type="ECO:0000313" key="5">
    <source>
        <dbReference type="Proteomes" id="UP000539985"/>
    </source>
</evidence>
<dbReference type="SUPFAM" id="SSF53383">
    <property type="entry name" value="PLP-dependent transferases"/>
    <property type="match status" value="1"/>
</dbReference>
<evidence type="ECO:0000313" key="4">
    <source>
        <dbReference type="EMBL" id="NWB99527.1"/>
    </source>
</evidence>
<gene>
    <name evidence="4" type="ORF">HX882_26920</name>
</gene>
<comment type="caution">
    <text evidence="4">The sequence shown here is derived from an EMBL/GenBank/DDBJ whole genome shotgun (WGS) entry which is preliminary data.</text>
</comment>
<dbReference type="InterPro" id="IPR049704">
    <property type="entry name" value="Aminotrans_3_PPA_site"/>
</dbReference>
<accession>A0A7Y8C5Q5</accession>